<dbReference type="AlphaFoldDB" id="A0A9D2QCI8"/>
<dbReference type="EMBL" id="DWVP01000006">
    <property type="protein sequence ID" value="HJC84678.1"/>
    <property type="molecule type" value="Genomic_DNA"/>
</dbReference>
<dbReference type="SUPFAM" id="SSF52540">
    <property type="entry name" value="P-loop containing nucleoside triphosphate hydrolases"/>
    <property type="match status" value="1"/>
</dbReference>
<dbReference type="SUPFAM" id="SSF54211">
    <property type="entry name" value="Ribosomal protein S5 domain 2-like"/>
    <property type="match status" value="1"/>
</dbReference>
<dbReference type="InterPro" id="IPR014721">
    <property type="entry name" value="Ribsml_uS5_D2-typ_fold_subgr"/>
</dbReference>
<dbReference type="Gene3D" id="3.40.50.300">
    <property type="entry name" value="P-loop containing nucleotide triphosphate hydrolases"/>
    <property type="match status" value="1"/>
</dbReference>
<organism evidence="3 4">
    <name type="scientific">Candidatus Corynebacterium faecigallinarum</name>
    <dbReference type="NCBI Taxonomy" id="2838528"/>
    <lineage>
        <taxon>Bacteria</taxon>
        <taxon>Bacillati</taxon>
        <taxon>Actinomycetota</taxon>
        <taxon>Actinomycetes</taxon>
        <taxon>Mycobacteriales</taxon>
        <taxon>Corynebacteriaceae</taxon>
        <taxon>Corynebacterium</taxon>
    </lineage>
</organism>
<dbReference type="Pfam" id="PF01078">
    <property type="entry name" value="Mg_chelatase"/>
    <property type="match status" value="1"/>
</dbReference>
<dbReference type="PANTHER" id="PTHR32039:SF7">
    <property type="entry name" value="COMPETENCE PROTEIN COMM"/>
    <property type="match status" value="1"/>
</dbReference>
<feature type="compositionally biased region" description="Low complexity" evidence="1">
    <location>
        <begin position="218"/>
        <end position="233"/>
    </location>
</feature>
<evidence type="ECO:0000313" key="4">
    <source>
        <dbReference type="Proteomes" id="UP000823858"/>
    </source>
</evidence>
<reference evidence="3" key="2">
    <citation type="submission" date="2021-04" db="EMBL/GenBank/DDBJ databases">
        <authorList>
            <person name="Gilroy R."/>
        </authorList>
    </citation>
    <scope>NUCLEOTIDE SEQUENCE</scope>
    <source>
        <strain evidence="3">ChiHjej13B12-4958</strain>
    </source>
</reference>
<feature type="region of interest" description="Disordered" evidence="1">
    <location>
        <begin position="218"/>
        <end position="243"/>
    </location>
</feature>
<comment type="caution">
    <text evidence="3">The sequence shown here is derived from an EMBL/GenBank/DDBJ whole genome shotgun (WGS) entry which is preliminary data.</text>
</comment>
<accession>A0A9D2QCI8</accession>
<protein>
    <submittedName>
        <fullName evidence="3">YifB family Mg chelatase-like AAA ATPase</fullName>
    </submittedName>
</protein>
<evidence type="ECO:0000313" key="3">
    <source>
        <dbReference type="EMBL" id="HJC84678.1"/>
    </source>
</evidence>
<name>A0A9D2QCI8_9CORY</name>
<sequence>MNTVGERSPVRVGQATGVALSGISGIPVLVECDISRGLPGMNIVGLGDTAVVQARDRVRSAMINSGLEWPKSRVVMSLSPASVPKSGSGFDLPMVLAILVAQGRVRTSEVTELVVIGELGLDGTVRPVDGVLPMVLAARQQGCRRAAVPVGMVTEAQRVAGVEVVGLSHLRELLPWIREGWVPQALSEDRDDGQDGPAARPTQLAAFAGPSAVVVSPAANTSTTASTTTSTAPLGGNRPVTGDLADVLGQQEARRGLEVAAAGGHHLWLTGPPGSGKSMLAERLPGIMPALDDDEQLETAAVHSVAGNRGQLDAVWQGVRPFVAPHHSVSPAALTGGGSGRIRPGAVSLAHNGVLFIDEAPEVATGTLELLRTPMETGRIEVMRHRGTVVFPARFQLVLASNPCPCGAGDVRDCRCRGGVRDRYLQRLSGPLLDRVDVCVRTTGNQLADLSGGAGADGGESSATVAERVHAARDRSRYRWHSSDQVVGAGINATVPGTVLRRDFPAQDAAMAVLQEKLRAGAVSQRGVDRTLRVAWTLADLGQVAQPGVAEVMDSLEFFTGAVETARDVA</sequence>
<dbReference type="Pfam" id="PF13335">
    <property type="entry name" value="Mg_chelatase_C"/>
    <property type="match status" value="1"/>
</dbReference>
<dbReference type="InterPro" id="IPR025158">
    <property type="entry name" value="Mg_chelat-rel_C"/>
</dbReference>
<dbReference type="InterPro" id="IPR027417">
    <property type="entry name" value="P-loop_NTPase"/>
</dbReference>
<proteinExistence type="predicted"/>
<dbReference type="SMART" id="SM00382">
    <property type="entry name" value="AAA"/>
    <property type="match status" value="1"/>
</dbReference>
<reference evidence="3" key="1">
    <citation type="journal article" date="2021" name="PeerJ">
        <title>Extensive microbial diversity within the chicken gut microbiome revealed by metagenomics and culture.</title>
        <authorList>
            <person name="Gilroy R."/>
            <person name="Ravi A."/>
            <person name="Getino M."/>
            <person name="Pursley I."/>
            <person name="Horton D.L."/>
            <person name="Alikhan N.F."/>
            <person name="Baker D."/>
            <person name="Gharbi K."/>
            <person name="Hall N."/>
            <person name="Watson M."/>
            <person name="Adriaenssens E.M."/>
            <person name="Foster-Nyarko E."/>
            <person name="Jarju S."/>
            <person name="Secka A."/>
            <person name="Antonio M."/>
            <person name="Oren A."/>
            <person name="Chaudhuri R.R."/>
            <person name="La Ragione R."/>
            <person name="Hildebrand F."/>
            <person name="Pallen M.J."/>
        </authorList>
    </citation>
    <scope>NUCLEOTIDE SEQUENCE</scope>
    <source>
        <strain evidence="3">ChiHjej13B12-4958</strain>
    </source>
</reference>
<feature type="domain" description="AAA+ ATPase" evidence="2">
    <location>
        <begin position="263"/>
        <end position="439"/>
    </location>
</feature>
<dbReference type="InterPro" id="IPR000523">
    <property type="entry name" value="Mg_chelatse_chII-like_cat_dom"/>
</dbReference>
<dbReference type="GO" id="GO:0005524">
    <property type="term" value="F:ATP binding"/>
    <property type="evidence" value="ECO:0007669"/>
    <property type="project" value="InterPro"/>
</dbReference>
<dbReference type="Pfam" id="PF13541">
    <property type="entry name" value="ChlI"/>
    <property type="match status" value="1"/>
</dbReference>
<dbReference type="PANTHER" id="PTHR32039">
    <property type="entry name" value="MAGNESIUM-CHELATASE SUBUNIT CHLI"/>
    <property type="match status" value="1"/>
</dbReference>
<dbReference type="Proteomes" id="UP000823858">
    <property type="component" value="Unassembled WGS sequence"/>
</dbReference>
<evidence type="ECO:0000256" key="1">
    <source>
        <dbReference type="SAM" id="MobiDB-lite"/>
    </source>
</evidence>
<dbReference type="InterPro" id="IPR003593">
    <property type="entry name" value="AAA+_ATPase"/>
</dbReference>
<gene>
    <name evidence="3" type="ORF">H9751_03865</name>
</gene>
<dbReference type="Gene3D" id="3.30.230.10">
    <property type="match status" value="1"/>
</dbReference>
<dbReference type="InterPro" id="IPR020568">
    <property type="entry name" value="Ribosomal_Su5_D2-typ_SF"/>
</dbReference>
<evidence type="ECO:0000259" key="2">
    <source>
        <dbReference type="SMART" id="SM00382"/>
    </source>
</evidence>
<dbReference type="InterPro" id="IPR045006">
    <property type="entry name" value="CHLI-like"/>
</dbReference>